<name>A0A820AD76_9BILA</name>
<dbReference type="EMBL" id="CAJOBB010007585">
    <property type="protein sequence ID" value="CAF4190056.1"/>
    <property type="molecule type" value="Genomic_DNA"/>
</dbReference>
<dbReference type="Gene3D" id="1.10.1200.270">
    <property type="entry name" value="Methyltransferase, alpha-helical capping domain"/>
    <property type="match status" value="1"/>
</dbReference>
<dbReference type="Proteomes" id="UP000663860">
    <property type="component" value="Unassembled WGS sequence"/>
</dbReference>
<keyword evidence="2" id="KW-0460">Magnesium</keyword>
<protein>
    <recommendedName>
        <fullName evidence="6">SAM dependent carboxyl methyltransferase</fullName>
    </recommendedName>
</protein>
<dbReference type="AlphaFoldDB" id="A0A820AD76"/>
<evidence type="ECO:0008006" key="6">
    <source>
        <dbReference type="Google" id="ProtNLM"/>
    </source>
</evidence>
<dbReference type="InterPro" id="IPR005299">
    <property type="entry name" value="MeTrfase_7"/>
</dbReference>
<evidence type="ECO:0000256" key="1">
    <source>
        <dbReference type="ARBA" id="ARBA00022723"/>
    </source>
</evidence>
<gene>
    <name evidence="3" type="ORF">IZO911_LOCUS11965</name>
    <name evidence="4" type="ORF">KXQ929_LOCUS39469</name>
</gene>
<dbReference type="Proteomes" id="UP000663868">
    <property type="component" value="Unassembled WGS sequence"/>
</dbReference>
<dbReference type="GO" id="GO:0046872">
    <property type="term" value="F:metal ion binding"/>
    <property type="evidence" value="ECO:0007669"/>
    <property type="project" value="UniProtKB-KW"/>
</dbReference>
<keyword evidence="1" id="KW-0479">Metal-binding</keyword>
<evidence type="ECO:0000313" key="4">
    <source>
        <dbReference type="EMBL" id="CAF4190056.1"/>
    </source>
</evidence>
<dbReference type="Pfam" id="PF03492">
    <property type="entry name" value="Methyltransf_7"/>
    <property type="match status" value="1"/>
</dbReference>
<dbReference type="EMBL" id="CAJNOE010000091">
    <property type="protein sequence ID" value="CAF0895591.1"/>
    <property type="molecule type" value="Genomic_DNA"/>
</dbReference>
<dbReference type="SUPFAM" id="SSF53335">
    <property type="entry name" value="S-adenosyl-L-methionine-dependent methyltransferases"/>
    <property type="match status" value="1"/>
</dbReference>
<reference evidence="4" key="1">
    <citation type="submission" date="2021-02" db="EMBL/GenBank/DDBJ databases">
        <authorList>
            <person name="Nowell W R."/>
        </authorList>
    </citation>
    <scope>NUCLEOTIDE SEQUENCE</scope>
</reference>
<evidence type="ECO:0000313" key="3">
    <source>
        <dbReference type="EMBL" id="CAF0895591.1"/>
    </source>
</evidence>
<dbReference type="Gene3D" id="3.40.50.150">
    <property type="entry name" value="Vaccinia Virus protein VP39"/>
    <property type="match status" value="1"/>
</dbReference>
<dbReference type="InterPro" id="IPR029063">
    <property type="entry name" value="SAM-dependent_MTases_sf"/>
</dbReference>
<sequence>MATYKNAIHGMSNDYNANSRPQNSAIDSTIPFIREAIDALDISPSSGSLIIADFGSAHGSNSIYAMKLIIQYLKEIKNIENEKQILVIHNELPTNDWTSLFELVKKDNSYHGVASGRSFYEQCLPSNTLSIGFSSTSLHWLSCKPCNLSNHCISTFAQDIEESMAFKHQSKLDLATFFEHRSCELVSNGVLILNIPCVNNDNSLGFDNYVHLLYKCAQCLGLTQEELFDYTIPSYYPSFSDCIDNELFSRCSFKLIKAEFNKFDTGVFAQYQNGHLSVDQFSKIGTSIMRSWSEWPLKHALELNKQSKEEIDKILTQFWTMYEEEIREKPNDYDPCFYYTYLILKKL</sequence>
<dbReference type="InterPro" id="IPR042086">
    <property type="entry name" value="MeTrfase_capping"/>
</dbReference>
<dbReference type="GO" id="GO:0008168">
    <property type="term" value="F:methyltransferase activity"/>
    <property type="evidence" value="ECO:0007669"/>
    <property type="project" value="InterPro"/>
</dbReference>
<proteinExistence type="predicted"/>
<organism evidence="4 5">
    <name type="scientific">Adineta steineri</name>
    <dbReference type="NCBI Taxonomy" id="433720"/>
    <lineage>
        <taxon>Eukaryota</taxon>
        <taxon>Metazoa</taxon>
        <taxon>Spiralia</taxon>
        <taxon>Gnathifera</taxon>
        <taxon>Rotifera</taxon>
        <taxon>Eurotatoria</taxon>
        <taxon>Bdelloidea</taxon>
        <taxon>Adinetida</taxon>
        <taxon>Adinetidae</taxon>
        <taxon>Adineta</taxon>
    </lineage>
</organism>
<accession>A0A820AD76</accession>
<dbReference type="PANTHER" id="PTHR31009">
    <property type="entry name" value="S-ADENOSYL-L-METHIONINE:CARBOXYL METHYLTRANSFERASE FAMILY PROTEIN"/>
    <property type="match status" value="1"/>
</dbReference>
<evidence type="ECO:0000313" key="5">
    <source>
        <dbReference type="Proteomes" id="UP000663868"/>
    </source>
</evidence>
<evidence type="ECO:0000256" key="2">
    <source>
        <dbReference type="ARBA" id="ARBA00022842"/>
    </source>
</evidence>
<comment type="caution">
    <text evidence="4">The sequence shown here is derived from an EMBL/GenBank/DDBJ whole genome shotgun (WGS) entry which is preliminary data.</text>
</comment>